<accession>A0ABP6MBV8</accession>
<protein>
    <recommendedName>
        <fullName evidence="4">Secreted protein</fullName>
    </recommendedName>
</protein>
<evidence type="ECO:0000313" key="2">
    <source>
        <dbReference type="EMBL" id="GAA3093766.1"/>
    </source>
</evidence>
<sequence>MTVLLLTLVQCAAETAHAGEQSTGPLGAMSRTLTPPEERRTAEVLDGPESPAGCSVSDPGTAGTAPAPVRGLPYASGLENPTTPVTPLIAEYFGAARSRIPDGGRTRPAVLCRWLI</sequence>
<organism evidence="2 3">
    <name type="scientific">Streptomyces rectiviolaceus</name>
    <dbReference type="NCBI Taxonomy" id="332591"/>
    <lineage>
        <taxon>Bacteria</taxon>
        <taxon>Bacillati</taxon>
        <taxon>Actinomycetota</taxon>
        <taxon>Actinomycetes</taxon>
        <taxon>Kitasatosporales</taxon>
        <taxon>Streptomycetaceae</taxon>
        <taxon>Streptomyces</taxon>
    </lineage>
</organism>
<evidence type="ECO:0000313" key="3">
    <source>
        <dbReference type="Proteomes" id="UP001501637"/>
    </source>
</evidence>
<gene>
    <name evidence="2" type="ORF">GCM10010449_16870</name>
</gene>
<keyword evidence="3" id="KW-1185">Reference proteome</keyword>
<name>A0ABP6MBV8_9ACTN</name>
<feature type="region of interest" description="Disordered" evidence="1">
    <location>
        <begin position="16"/>
        <end position="68"/>
    </location>
</feature>
<dbReference type="RefSeq" id="WP_344519884.1">
    <property type="nucleotide sequence ID" value="NZ_BAAAUG010000024.1"/>
</dbReference>
<evidence type="ECO:0000256" key="1">
    <source>
        <dbReference type="SAM" id="MobiDB-lite"/>
    </source>
</evidence>
<comment type="caution">
    <text evidence="2">The sequence shown here is derived from an EMBL/GenBank/DDBJ whole genome shotgun (WGS) entry which is preliminary data.</text>
</comment>
<dbReference type="EMBL" id="BAAAUG010000024">
    <property type="protein sequence ID" value="GAA3093766.1"/>
    <property type="molecule type" value="Genomic_DNA"/>
</dbReference>
<dbReference type="Proteomes" id="UP001501637">
    <property type="component" value="Unassembled WGS sequence"/>
</dbReference>
<proteinExistence type="predicted"/>
<reference evidence="3" key="1">
    <citation type="journal article" date="2019" name="Int. J. Syst. Evol. Microbiol.">
        <title>The Global Catalogue of Microorganisms (GCM) 10K type strain sequencing project: providing services to taxonomists for standard genome sequencing and annotation.</title>
        <authorList>
            <consortium name="The Broad Institute Genomics Platform"/>
            <consortium name="The Broad Institute Genome Sequencing Center for Infectious Disease"/>
            <person name="Wu L."/>
            <person name="Ma J."/>
        </authorList>
    </citation>
    <scope>NUCLEOTIDE SEQUENCE [LARGE SCALE GENOMIC DNA]</scope>
    <source>
        <strain evidence="3">JCM 9092</strain>
    </source>
</reference>
<evidence type="ECO:0008006" key="4">
    <source>
        <dbReference type="Google" id="ProtNLM"/>
    </source>
</evidence>